<organism evidence="2 3">
    <name type="scientific">Antarctobacter heliothermus</name>
    <dbReference type="NCBI Taxonomy" id="74033"/>
    <lineage>
        <taxon>Bacteria</taxon>
        <taxon>Pseudomonadati</taxon>
        <taxon>Pseudomonadota</taxon>
        <taxon>Alphaproteobacteria</taxon>
        <taxon>Rhodobacterales</taxon>
        <taxon>Roseobacteraceae</taxon>
        <taxon>Antarctobacter</taxon>
    </lineage>
</organism>
<evidence type="ECO:0000256" key="1">
    <source>
        <dbReference type="SAM" id="SignalP"/>
    </source>
</evidence>
<name>A0A239G1J9_9RHOB</name>
<dbReference type="InterPro" id="IPR009380">
    <property type="entry name" value="DUF1036"/>
</dbReference>
<dbReference type="EMBL" id="FZON01000023">
    <property type="protein sequence ID" value="SNS62412.1"/>
    <property type="molecule type" value="Genomic_DNA"/>
</dbReference>
<feature type="signal peptide" evidence="1">
    <location>
        <begin position="1"/>
        <end position="22"/>
    </location>
</feature>
<protein>
    <submittedName>
        <fullName evidence="2">Uncharacterized membrane protein</fullName>
    </submittedName>
</protein>
<evidence type="ECO:0000313" key="3">
    <source>
        <dbReference type="Proteomes" id="UP000198440"/>
    </source>
</evidence>
<keyword evidence="1" id="KW-0732">Signal</keyword>
<reference evidence="2 3" key="1">
    <citation type="submission" date="2017-06" db="EMBL/GenBank/DDBJ databases">
        <authorList>
            <person name="Kim H.J."/>
            <person name="Triplett B.A."/>
        </authorList>
    </citation>
    <scope>NUCLEOTIDE SEQUENCE [LARGE SCALE GENOMIC DNA]</scope>
    <source>
        <strain evidence="2 3">DSM 11445</strain>
    </source>
</reference>
<feature type="chain" id="PRO_5013076934" evidence="1">
    <location>
        <begin position="23"/>
        <end position="345"/>
    </location>
</feature>
<dbReference type="Proteomes" id="UP000198440">
    <property type="component" value="Unassembled WGS sequence"/>
</dbReference>
<proteinExistence type="predicted"/>
<accession>A0A239G1J9</accession>
<dbReference type="Pfam" id="PF06282">
    <property type="entry name" value="DUF1036"/>
    <property type="match status" value="1"/>
</dbReference>
<sequence length="345" mass="37983">MTTRTFLCAAYAFAVVPMAAQAGLDVCNNTDLRQSVAIGYEAPGGIWTSEGWWQLAPGECKTVMGRALDRRYFYYRATVKGGEFDGPFAFCSTSGAFTIEGDKDCAARGYDSTRFRKVDTGEAADFTLTLVADGAMPGPDPDHSDEDMPLESAVPFARGSLGEPFTQNGIFTGCELIDGLDFCSFEVEGWRYHAYYGGGSADSILDDLQHWPMPLAVEIEGDMVNYGDITVEVALARVTEVFDGDFFAEERRMMQGTWQSVDDPEAQFTIAGADVYDYYGGEFIGHQWMTLGGTCPDAPYEGIGFTRTELETQDSWCEHLGEVTADRLELIIPELGDVLTYRRVD</sequence>
<gene>
    <name evidence="2" type="ORF">SAMN04488078_102338</name>
</gene>
<evidence type="ECO:0000313" key="2">
    <source>
        <dbReference type="EMBL" id="SNS62412.1"/>
    </source>
</evidence>
<dbReference type="AlphaFoldDB" id="A0A239G1J9"/>